<evidence type="ECO:0000256" key="4">
    <source>
        <dbReference type="ARBA" id="ARBA00023136"/>
    </source>
</evidence>
<reference evidence="7 8" key="1">
    <citation type="journal article" date="2018" name="BMC Genomics">
        <title>Comparative genome analyses reveal sequence features reflecting distinct modes of host-adaptation between dicot and monocot powdery mildew.</title>
        <authorList>
            <person name="Wu Y."/>
            <person name="Ma X."/>
            <person name="Pan Z."/>
            <person name="Kale S.D."/>
            <person name="Song Y."/>
            <person name="King H."/>
            <person name="Zhang Q."/>
            <person name="Presley C."/>
            <person name="Deng X."/>
            <person name="Wei C.I."/>
            <person name="Xiao S."/>
        </authorList>
    </citation>
    <scope>NUCLEOTIDE SEQUENCE [LARGE SCALE GENOMIC DNA]</scope>
    <source>
        <strain evidence="7">UMSG3</strain>
    </source>
</reference>
<feature type="transmembrane region" description="Helical" evidence="6">
    <location>
        <begin position="86"/>
        <end position="106"/>
    </location>
</feature>
<evidence type="ECO:0000313" key="8">
    <source>
        <dbReference type="Proteomes" id="UP000283383"/>
    </source>
</evidence>
<gene>
    <name evidence="7" type="ORF">GcM3_167007</name>
</gene>
<dbReference type="GO" id="GO:0000007">
    <property type="term" value="F:low-affinity zinc ion transmembrane transporter activity"/>
    <property type="evidence" value="ECO:0007669"/>
    <property type="project" value="TreeGrafter"/>
</dbReference>
<dbReference type="Pfam" id="PF02535">
    <property type="entry name" value="Zip"/>
    <property type="match status" value="1"/>
</dbReference>
<evidence type="ECO:0000256" key="5">
    <source>
        <dbReference type="SAM" id="MobiDB-lite"/>
    </source>
</evidence>
<dbReference type="EMBL" id="MCBQ01016793">
    <property type="protein sequence ID" value="RKF60187.1"/>
    <property type="molecule type" value="Genomic_DNA"/>
</dbReference>
<keyword evidence="4 6" id="KW-0472">Membrane</keyword>
<feature type="compositionally biased region" description="Polar residues" evidence="5">
    <location>
        <begin position="190"/>
        <end position="210"/>
    </location>
</feature>
<dbReference type="AlphaFoldDB" id="A0A420HS09"/>
<feature type="transmembrane region" description="Helical" evidence="6">
    <location>
        <begin position="350"/>
        <end position="370"/>
    </location>
</feature>
<accession>A0A420HS09</accession>
<feature type="region of interest" description="Disordered" evidence="5">
    <location>
        <begin position="188"/>
        <end position="210"/>
    </location>
</feature>
<organism evidence="7 8">
    <name type="scientific">Golovinomyces cichoracearum</name>
    <dbReference type="NCBI Taxonomy" id="62708"/>
    <lineage>
        <taxon>Eukaryota</taxon>
        <taxon>Fungi</taxon>
        <taxon>Dikarya</taxon>
        <taxon>Ascomycota</taxon>
        <taxon>Pezizomycotina</taxon>
        <taxon>Leotiomycetes</taxon>
        <taxon>Erysiphales</taxon>
        <taxon>Erysiphaceae</taxon>
        <taxon>Golovinomyces</taxon>
    </lineage>
</organism>
<feature type="transmembrane region" description="Helical" evidence="6">
    <location>
        <begin position="275"/>
        <end position="297"/>
    </location>
</feature>
<feature type="transmembrane region" description="Helical" evidence="6">
    <location>
        <begin position="248"/>
        <end position="269"/>
    </location>
</feature>
<keyword evidence="8" id="KW-1185">Reference proteome</keyword>
<dbReference type="PANTHER" id="PTHR11040:SF69">
    <property type="entry name" value="ZINC-REGULATED TRANSPORTER 2"/>
    <property type="match status" value="1"/>
</dbReference>
<dbReference type="InterPro" id="IPR003689">
    <property type="entry name" value="ZIP"/>
</dbReference>
<dbReference type="GO" id="GO:0071578">
    <property type="term" value="P:zinc ion import across plasma membrane"/>
    <property type="evidence" value="ECO:0007669"/>
    <property type="project" value="TreeGrafter"/>
</dbReference>
<protein>
    <submittedName>
        <fullName evidence="7">Zinc-regulated transporter 2</fullName>
    </submittedName>
</protein>
<dbReference type="Proteomes" id="UP000283383">
    <property type="component" value="Unassembled WGS sequence"/>
</dbReference>
<dbReference type="STRING" id="62708.A0A420HS09"/>
<evidence type="ECO:0000256" key="1">
    <source>
        <dbReference type="ARBA" id="ARBA00004141"/>
    </source>
</evidence>
<feature type="transmembrane region" description="Helical" evidence="6">
    <location>
        <begin position="382"/>
        <end position="400"/>
    </location>
</feature>
<evidence type="ECO:0000256" key="2">
    <source>
        <dbReference type="ARBA" id="ARBA00022692"/>
    </source>
</evidence>
<dbReference type="GO" id="GO:0005886">
    <property type="term" value="C:plasma membrane"/>
    <property type="evidence" value="ECO:0007669"/>
    <property type="project" value="TreeGrafter"/>
</dbReference>
<keyword evidence="3 6" id="KW-1133">Transmembrane helix</keyword>
<sequence>MNNPRFNYRDYLSWEFSNTEHLNMPSHSVIIDCGAQNDFEISNLSLRISSIFVILVGSTGGALIPYALTKTKYAKISPWILASMKYFGSGVIIATAFIHVSLHVILLAPASEALSSPCLVGHINEYSWAECIVLITIFVMFFLELLAHRYDVFGHRTQDLEAEALPSINQIKWGESVKELQLPAKHKLSKQSSAPTSSDPESASNPTDNQIVDMRGLESDLRTNIPREHYTQHDVADHHFAAQLTAMLILEFGVIFHSIFIGLTLAVTADNEFNILYIVLVFHQTFEGLGLGSRLACITWPNNKSWMPWAFGAVYGLTTPVAIAIGIVIYKFFQPSSQNNLIVNGCFDAISAGILIYTGLVELMAYELLFNVEMRHAPFKTITIAFVSMCVGAALMALLGKWV</sequence>
<feature type="transmembrane region" description="Helical" evidence="6">
    <location>
        <begin position="126"/>
        <end position="147"/>
    </location>
</feature>
<comment type="caution">
    <text evidence="7">The sequence shown here is derived from an EMBL/GenBank/DDBJ whole genome shotgun (WGS) entry which is preliminary data.</text>
</comment>
<feature type="transmembrane region" description="Helical" evidence="6">
    <location>
        <begin position="309"/>
        <end position="330"/>
    </location>
</feature>
<proteinExistence type="predicted"/>
<name>A0A420HS09_9PEZI</name>
<evidence type="ECO:0000256" key="6">
    <source>
        <dbReference type="SAM" id="Phobius"/>
    </source>
</evidence>
<feature type="transmembrane region" description="Helical" evidence="6">
    <location>
        <begin position="46"/>
        <end position="66"/>
    </location>
</feature>
<comment type="subcellular location">
    <subcellularLocation>
        <location evidence="1">Membrane</location>
        <topology evidence="1">Multi-pass membrane protein</topology>
    </subcellularLocation>
</comment>
<dbReference type="PANTHER" id="PTHR11040">
    <property type="entry name" value="ZINC/IRON TRANSPORTER"/>
    <property type="match status" value="1"/>
</dbReference>
<keyword evidence="2 6" id="KW-0812">Transmembrane</keyword>
<evidence type="ECO:0000256" key="3">
    <source>
        <dbReference type="ARBA" id="ARBA00022989"/>
    </source>
</evidence>
<evidence type="ECO:0000313" key="7">
    <source>
        <dbReference type="EMBL" id="RKF60187.1"/>
    </source>
</evidence>